<accession>A0A9P0ZF01</accession>
<dbReference type="GO" id="GO:0061630">
    <property type="term" value="F:ubiquitin protein ligase activity"/>
    <property type="evidence" value="ECO:0007669"/>
    <property type="project" value="UniProtKB-EC"/>
</dbReference>
<dbReference type="CDD" id="cd16461">
    <property type="entry name" value="RING-H2_EL5-like"/>
    <property type="match status" value="1"/>
</dbReference>
<dbReference type="InterPro" id="IPR001841">
    <property type="entry name" value="Znf_RING"/>
</dbReference>
<evidence type="ECO:0000256" key="1">
    <source>
        <dbReference type="ARBA" id="ARBA00000900"/>
    </source>
</evidence>
<dbReference type="OrthoDB" id="8062037at2759"/>
<evidence type="ECO:0000256" key="14">
    <source>
        <dbReference type="PROSITE-ProRule" id="PRU00175"/>
    </source>
</evidence>
<sequence>MRMLGSGVNLITTIIGFGMSATFIVFVCTRLICGRIRRRQMFEIESRNIDIHQLPEHRDDNGLDPVVVAAIPTLKFHPDAFTPSEETQCIICLTEYQEKEDLRIMPDCGHTFHLSCIDTWLKKQSTCPVCRFSVQESFERKQMLGFNPSFNSSEFSMGHSRQFLLSTAAQRSLADATNNIRDADDSVVVDIEPSAGPAEVPSRI</sequence>
<dbReference type="Gene3D" id="3.30.40.10">
    <property type="entry name" value="Zinc/RING finger domain, C3HC4 (zinc finger)"/>
    <property type="match status" value="1"/>
</dbReference>
<dbReference type="Proteomes" id="UP001152484">
    <property type="component" value="Unassembled WGS sequence"/>
</dbReference>
<evidence type="ECO:0000256" key="10">
    <source>
        <dbReference type="ARBA" id="ARBA00022833"/>
    </source>
</evidence>
<dbReference type="AlphaFoldDB" id="A0A9P0ZF01"/>
<dbReference type="InterPro" id="IPR053070">
    <property type="entry name" value="RING-type_E3_ubiquitin-ligase"/>
</dbReference>
<dbReference type="SMART" id="SM00184">
    <property type="entry name" value="RING"/>
    <property type="match status" value="1"/>
</dbReference>
<comment type="catalytic activity">
    <reaction evidence="1">
        <text>S-ubiquitinyl-[E2 ubiquitin-conjugating enzyme]-L-cysteine + [acceptor protein]-L-lysine = [E2 ubiquitin-conjugating enzyme]-L-cysteine + N(6)-ubiquitinyl-[acceptor protein]-L-lysine.</text>
        <dbReference type="EC" id="2.3.2.27"/>
    </reaction>
</comment>
<evidence type="ECO:0000256" key="13">
    <source>
        <dbReference type="ARBA" id="ARBA00024209"/>
    </source>
</evidence>
<proteinExistence type="inferred from homology"/>
<dbReference type="Pfam" id="PF13639">
    <property type="entry name" value="zf-RING_2"/>
    <property type="match status" value="1"/>
</dbReference>
<evidence type="ECO:0000313" key="18">
    <source>
        <dbReference type="Proteomes" id="UP001152484"/>
    </source>
</evidence>
<dbReference type="FunFam" id="3.30.40.10:FF:000187">
    <property type="entry name" value="E3 ubiquitin-protein ligase ATL6"/>
    <property type="match status" value="1"/>
</dbReference>
<dbReference type="PANTHER" id="PTHR47035:SF4">
    <property type="entry name" value="OS02G0676500 PROTEIN"/>
    <property type="match status" value="1"/>
</dbReference>
<keyword evidence="12 15" id="KW-0472">Membrane</keyword>
<comment type="pathway">
    <text evidence="3">Protein modification; protein ubiquitination.</text>
</comment>
<evidence type="ECO:0000256" key="5">
    <source>
        <dbReference type="ARBA" id="ARBA00022679"/>
    </source>
</evidence>
<keyword evidence="10" id="KW-0862">Zinc</keyword>
<reference evidence="17" key="1">
    <citation type="submission" date="2022-07" db="EMBL/GenBank/DDBJ databases">
        <authorList>
            <person name="Macas J."/>
            <person name="Novak P."/>
            <person name="Neumann P."/>
        </authorList>
    </citation>
    <scope>NUCLEOTIDE SEQUENCE</scope>
</reference>
<comment type="similarity">
    <text evidence="13">Belongs to the RING-type zinc finger family. ATL subfamily.</text>
</comment>
<evidence type="ECO:0000256" key="12">
    <source>
        <dbReference type="ARBA" id="ARBA00023136"/>
    </source>
</evidence>
<keyword evidence="11 15" id="KW-1133">Transmembrane helix</keyword>
<keyword evidence="6 15" id="KW-0812">Transmembrane</keyword>
<evidence type="ECO:0000256" key="7">
    <source>
        <dbReference type="ARBA" id="ARBA00022723"/>
    </source>
</evidence>
<dbReference type="PANTHER" id="PTHR47035">
    <property type="entry name" value="OS11G0150450 PROTEIN"/>
    <property type="match status" value="1"/>
</dbReference>
<evidence type="ECO:0000256" key="3">
    <source>
        <dbReference type="ARBA" id="ARBA00004906"/>
    </source>
</evidence>
<dbReference type="SUPFAM" id="SSF57850">
    <property type="entry name" value="RING/U-box"/>
    <property type="match status" value="1"/>
</dbReference>
<evidence type="ECO:0000256" key="11">
    <source>
        <dbReference type="ARBA" id="ARBA00022989"/>
    </source>
</evidence>
<evidence type="ECO:0000256" key="15">
    <source>
        <dbReference type="SAM" id="Phobius"/>
    </source>
</evidence>
<evidence type="ECO:0000256" key="4">
    <source>
        <dbReference type="ARBA" id="ARBA00012483"/>
    </source>
</evidence>
<feature type="transmembrane region" description="Helical" evidence="15">
    <location>
        <begin position="6"/>
        <end position="32"/>
    </location>
</feature>
<gene>
    <name evidence="17" type="ORF">CEURO_LOCUS13460</name>
</gene>
<evidence type="ECO:0000256" key="2">
    <source>
        <dbReference type="ARBA" id="ARBA00004167"/>
    </source>
</evidence>
<dbReference type="PROSITE" id="PS50089">
    <property type="entry name" value="ZF_RING_2"/>
    <property type="match status" value="1"/>
</dbReference>
<evidence type="ECO:0000256" key="9">
    <source>
        <dbReference type="ARBA" id="ARBA00022786"/>
    </source>
</evidence>
<dbReference type="InterPro" id="IPR013083">
    <property type="entry name" value="Znf_RING/FYVE/PHD"/>
</dbReference>
<dbReference type="GO" id="GO:0008270">
    <property type="term" value="F:zinc ion binding"/>
    <property type="evidence" value="ECO:0007669"/>
    <property type="project" value="UniProtKB-KW"/>
</dbReference>
<keyword evidence="9" id="KW-0833">Ubl conjugation pathway</keyword>
<dbReference type="EMBL" id="CAMAPE010000035">
    <property type="protein sequence ID" value="CAH9096573.1"/>
    <property type="molecule type" value="Genomic_DNA"/>
</dbReference>
<keyword evidence="18" id="KW-1185">Reference proteome</keyword>
<comment type="subcellular location">
    <subcellularLocation>
        <location evidence="2">Membrane</location>
        <topology evidence="2">Single-pass membrane protein</topology>
    </subcellularLocation>
</comment>
<evidence type="ECO:0000256" key="6">
    <source>
        <dbReference type="ARBA" id="ARBA00022692"/>
    </source>
</evidence>
<comment type="caution">
    <text evidence="17">The sequence shown here is derived from an EMBL/GenBank/DDBJ whole genome shotgun (WGS) entry which is preliminary data.</text>
</comment>
<keyword evidence="8 14" id="KW-0863">Zinc-finger</keyword>
<keyword evidence="5" id="KW-0808">Transferase</keyword>
<organism evidence="17 18">
    <name type="scientific">Cuscuta europaea</name>
    <name type="common">European dodder</name>
    <dbReference type="NCBI Taxonomy" id="41803"/>
    <lineage>
        <taxon>Eukaryota</taxon>
        <taxon>Viridiplantae</taxon>
        <taxon>Streptophyta</taxon>
        <taxon>Embryophyta</taxon>
        <taxon>Tracheophyta</taxon>
        <taxon>Spermatophyta</taxon>
        <taxon>Magnoliopsida</taxon>
        <taxon>eudicotyledons</taxon>
        <taxon>Gunneridae</taxon>
        <taxon>Pentapetalae</taxon>
        <taxon>asterids</taxon>
        <taxon>lamiids</taxon>
        <taxon>Solanales</taxon>
        <taxon>Convolvulaceae</taxon>
        <taxon>Cuscuteae</taxon>
        <taxon>Cuscuta</taxon>
        <taxon>Cuscuta subgen. Cuscuta</taxon>
    </lineage>
</organism>
<dbReference type="GO" id="GO:0016020">
    <property type="term" value="C:membrane"/>
    <property type="evidence" value="ECO:0007669"/>
    <property type="project" value="UniProtKB-SubCell"/>
</dbReference>
<evidence type="ECO:0000256" key="8">
    <source>
        <dbReference type="ARBA" id="ARBA00022771"/>
    </source>
</evidence>
<evidence type="ECO:0000259" key="16">
    <source>
        <dbReference type="PROSITE" id="PS50089"/>
    </source>
</evidence>
<keyword evidence="7" id="KW-0479">Metal-binding</keyword>
<feature type="domain" description="RING-type" evidence="16">
    <location>
        <begin position="89"/>
        <end position="131"/>
    </location>
</feature>
<evidence type="ECO:0000313" key="17">
    <source>
        <dbReference type="EMBL" id="CAH9096573.1"/>
    </source>
</evidence>
<name>A0A9P0ZF01_CUSEU</name>
<protein>
    <recommendedName>
        <fullName evidence="4">RING-type E3 ubiquitin transferase</fullName>
        <ecNumber evidence="4">2.3.2.27</ecNumber>
    </recommendedName>
</protein>
<dbReference type="EC" id="2.3.2.27" evidence="4"/>